<name>V2V0G0_9GAMM</name>
<protein>
    <submittedName>
        <fullName evidence="1">Uncharacterized protein</fullName>
    </submittedName>
</protein>
<dbReference type="EMBL" id="AYER01000001">
    <property type="protein sequence ID" value="ESK41039.1"/>
    <property type="molecule type" value="Genomic_DNA"/>
</dbReference>
<dbReference type="STRING" id="1392540.P256_00024"/>
<organism evidence="1 2">
    <name type="scientific">Acinetobacter nectaris CIP 110549</name>
    <dbReference type="NCBI Taxonomy" id="1392540"/>
    <lineage>
        <taxon>Bacteria</taxon>
        <taxon>Pseudomonadati</taxon>
        <taxon>Pseudomonadota</taxon>
        <taxon>Gammaproteobacteria</taxon>
        <taxon>Moraxellales</taxon>
        <taxon>Moraxellaceae</taxon>
        <taxon>Acinetobacter</taxon>
    </lineage>
</organism>
<proteinExistence type="predicted"/>
<dbReference type="HOGENOM" id="CLU_2271314_0_0_6"/>
<dbReference type="Proteomes" id="UP000023785">
    <property type="component" value="Unassembled WGS sequence"/>
</dbReference>
<comment type="caution">
    <text evidence="1">The sequence shown here is derived from an EMBL/GenBank/DDBJ whole genome shotgun (WGS) entry which is preliminary data.</text>
</comment>
<evidence type="ECO:0000313" key="1">
    <source>
        <dbReference type="EMBL" id="ESK41039.1"/>
    </source>
</evidence>
<reference evidence="1 2" key="1">
    <citation type="submission" date="2013-10" db="EMBL/GenBank/DDBJ databases">
        <title>The Genome Sequence of Acinetobacter nectaris CIP 110549.</title>
        <authorList>
            <consortium name="The Broad Institute Genomics Platform"/>
            <consortium name="The Broad Institute Genome Sequencing Center for Infectious Disease"/>
            <person name="Cerqueira G."/>
            <person name="Feldgarden M."/>
            <person name="Courvalin P."/>
            <person name="Grillot-Courvalin C."/>
            <person name="Clermont D."/>
            <person name="Rocha E."/>
            <person name="Yoon E.-J."/>
            <person name="Nemec A."/>
            <person name="Young S.K."/>
            <person name="Zeng Q."/>
            <person name="Gargeya S."/>
            <person name="Fitzgerald M."/>
            <person name="Abouelleil A."/>
            <person name="Alvarado L."/>
            <person name="Berlin A.M."/>
            <person name="Chapman S.B."/>
            <person name="Gainer-Dewar J."/>
            <person name="Goldberg J."/>
            <person name="Gnerre S."/>
            <person name="Griggs A."/>
            <person name="Gujja S."/>
            <person name="Hansen M."/>
            <person name="Howarth C."/>
            <person name="Imamovic A."/>
            <person name="Ireland A."/>
            <person name="Larimer J."/>
            <person name="McCowan C."/>
            <person name="Murphy C."/>
            <person name="Pearson M."/>
            <person name="Poon T.W."/>
            <person name="Priest M."/>
            <person name="Roberts A."/>
            <person name="Saif S."/>
            <person name="Shea T."/>
            <person name="Sykes S."/>
            <person name="Wortman J."/>
            <person name="Nusbaum C."/>
            <person name="Birren B."/>
        </authorList>
    </citation>
    <scope>NUCLEOTIDE SEQUENCE [LARGE SCALE GENOMIC DNA]</scope>
    <source>
        <strain evidence="1 2">CIP 110549</strain>
    </source>
</reference>
<gene>
    <name evidence="1" type="ORF">P256_00024</name>
</gene>
<dbReference type="AlphaFoldDB" id="V2V0G0"/>
<evidence type="ECO:0000313" key="2">
    <source>
        <dbReference type="Proteomes" id="UP000023785"/>
    </source>
</evidence>
<dbReference type="PATRIC" id="fig|1392540.3.peg.24"/>
<keyword evidence="2" id="KW-1185">Reference proteome</keyword>
<accession>V2V0G0</accession>
<sequence>MKRLNRGNPLWGGNIAKRGLEYVSDRTASEWFSWRNRAALAQAEITKLKQKLEKLESGEFVLMPRKLSENMVLHAHKYHEGEPYLPYSLYESFVEAVEKDHG</sequence>